<keyword evidence="9" id="KW-1185">Reference proteome</keyword>
<dbReference type="PROSITE" id="PS51918">
    <property type="entry name" value="RADICAL_SAM"/>
    <property type="match status" value="1"/>
</dbReference>
<evidence type="ECO:0000256" key="4">
    <source>
        <dbReference type="ARBA" id="ARBA00022723"/>
    </source>
</evidence>
<evidence type="ECO:0000313" key="9">
    <source>
        <dbReference type="Proteomes" id="UP000195514"/>
    </source>
</evidence>
<sequence>MDKRVFGPVPTRRLGQSLGIDPVPLKTCNWNCVYCQLGRSQPVTNVRKEYFDPDDILSQVREALNAHAAGEIDWITFVGSGETCLHAGVGKLIRGVKSMTDLPVAVITNGSLLYLPEVREALLPADAVLPSLDAGSAHLYRRINRALPELSFERLVDGLIRFRQEYAGRLWVEVMLVKGLNDSEEALKDIAAVLTQINPDEVHIVTPTRPPVETWVEAPDEDGLLRARAILGNVAEIVHPATGAFDFSGAENLVDAIVSIITRHPMRESELKEALSPWSADEIRWTLEQLEHSGRAQIVERHGTRFWRAAGTYFPDLDRD</sequence>
<dbReference type="CDD" id="cd01335">
    <property type="entry name" value="Radical_SAM"/>
    <property type="match status" value="1"/>
</dbReference>
<dbReference type="InterPro" id="IPR058240">
    <property type="entry name" value="rSAM_sf"/>
</dbReference>
<evidence type="ECO:0000256" key="3">
    <source>
        <dbReference type="ARBA" id="ARBA00022691"/>
    </source>
</evidence>
<evidence type="ECO:0000313" key="8">
    <source>
        <dbReference type="EMBL" id="SMX54709.1"/>
    </source>
</evidence>
<accession>A0A1Y6K7Y7</accession>
<feature type="domain" description="Radical SAM core" evidence="7">
    <location>
        <begin position="10"/>
        <end position="241"/>
    </location>
</feature>
<dbReference type="Pfam" id="PF04055">
    <property type="entry name" value="Radical_SAM"/>
    <property type="match status" value="1"/>
</dbReference>
<dbReference type="GO" id="GO:0046872">
    <property type="term" value="F:metal ion binding"/>
    <property type="evidence" value="ECO:0007669"/>
    <property type="project" value="UniProtKB-KW"/>
</dbReference>
<dbReference type="GO" id="GO:0051539">
    <property type="term" value="F:4 iron, 4 sulfur cluster binding"/>
    <property type="evidence" value="ECO:0007669"/>
    <property type="project" value="UniProtKB-KW"/>
</dbReference>
<keyword evidence="3" id="KW-0949">S-adenosyl-L-methionine</keyword>
<dbReference type="InterPro" id="IPR007197">
    <property type="entry name" value="rSAM"/>
</dbReference>
<evidence type="ECO:0000256" key="6">
    <source>
        <dbReference type="ARBA" id="ARBA00023014"/>
    </source>
</evidence>
<dbReference type="SFLD" id="SFLDG01083">
    <property type="entry name" value="Uncharacterised_Radical_SAM_Su"/>
    <property type="match status" value="1"/>
</dbReference>
<protein>
    <submittedName>
        <fullName evidence="8">Radical SAM domain protein</fullName>
    </submittedName>
</protein>
<keyword evidence="5" id="KW-0408">Iron</keyword>
<keyword evidence="6" id="KW-0411">Iron-sulfur</keyword>
<reference evidence="9" key="1">
    <citation type="submission" date="2017-05" db="EMBL/GenBank/DDBJ databases">
        <authorList>
            <person name="Kirkegaard R."/>
            <person name="Mcilroy J S."/>
        </authorList>
    </citation>
    <scope>NUCLEOTIDE SEQUENCE [LARGE SCALE GENOMIC DNA]</scope>
</reference>
<dbReference type="OrthoDB" id="9795504at2"/>
<dbReference type="KEGG" id="abat:CFX1CAM_1644"/>
<dbReference type="SUPFAM" id="SSF102114">
    <property type="entry name" value="Radical SAM enzymes"/>
    <property type="match status" value="1"/>
</dbReference>
<dbReference type="RefSeq" id="WP_087862535.1">
    <property type="nucleotide sequence ID" value="NZ_LT859958.1"/>
</dbReference>
<evidence type="ECO:0000256" key="5">
    <source>
        <dbReference type="ARBA" id="ARBA00023004"/>
    </source>
</evidence>
<proteinExistence type="predicted"/>
<name>A0A1Y6K7Y7_9CHLR</name>
<dbReference type="InterPro" id="IPR040084">
    <property type="entry name" value="GTPase_Obg"/>
</dbReference>
<dbReference type="GO" id="GO:0003824">
    <property type="term" value="F:catalytic activity"/>
    <property type="evidence" value="ECO:0007669"/>
    <property type="project" value="InterPro"/>
</dbReference>
<dbReference type="Gene3D" id="3.20.20.70">
    <property type="entry name" value="Aldolase class I"/>
    <property type="match status" value="1"/>
</dbReference>
<dbReference type="SFLD" id="SFLDS00029">
    <property type="entry name" value="Radical_SAM"/>
    <property type="match status" value="1"/>
</dbReference>
<keyword evidence="2" id="KW-0004">4Fe-4S</keyword>
<evidence type="ECO:0000256" key="2">
    <source>
        <dbReference type="ARBA" id="ARBA00022485"/>
    </source>
</evidence>
<gene>
    <name evidence="8" type="ORF">CFX1CAM_1644</name>
</gene>
<organism evidence="8 9">
    <name type="scientific">Candidatus Brevifilum fermentans</name>
    <dbReference type="NCBI Taxonomy" id="1986204"/>
    <lineage>
        <taxon>Bacteria</taxon>
        <taxon>Bacillati</taxon>
        <taxon>Chloroflexota</taxon>
        <taxon>Anaerolineae</taxon>
        <taxon>Anaerolineales</taxon>
        <taxon>Anaerolineaceae</taxon>
        <taxon>Candidatus Brevifilum</taxon>
    </lineage>
</organism>
<dbReference type="EMBL" id="LT859958">
    <property type="protein sequence ID" value="SMX54709.1"/>
    <property type="molecule type" value="Genomic_DNA"/>
</dbReference>
<dbReference type="Proteomes" id="UP000195514">
    <property type="component" value="Chromosome I"/>
</dbReference>
<dbReference type="PANTHER" id="PTHR43787:SF11">
    <property type="entry name" value="UPF0026 PROTEIN SLR1464"/>
    <property type="match status" value="1"/>
</dbReference>
<evidence type="ECO:0000256" key="1">
    <source>
        <dbReference type="ARBA" id="ARBA00001966"/>
    </source>
</evidence>
<dbReference type="PANTHER" id="PTHR43787">
    <property type="entry name" value="FEMO COFACTOR BIOSYNTHESIS PROTEIN NIFB-RELATED"/>
    <property type="match status" value="1"/>
</dbReference>
<dbReference type="InterPro" id="IPR013785">
    <property type="entry name" value="Aldolase_TIM"/>
</dbReference>
<evidence type="ECO:0000259" key="7">
    <source>
        <dbReference type="PROSITE" id="PS51918"/>
    </source>
</evidence>
<keyword evidence="4" id="KW-0479">Metal-binding</keyword>
<dbReference type="AlphaFoldDB" id="A0A1Y6K7Y7"/>
<comment type="cofactor">
    <cofactor evidence="1">
        <name>[4Fe-4S] cluster</name>
        <dbReference type="ChEBI" id="CHEBI:49883"/>
    </cofactor>
</comment>